<keyword evidence="4 7" id="KW-0812">Transmembrane</keyword>
<gene>
    <name evidence="9" type="ordered locus">AZC_2448</name>
</gene>
<dbReference type="KEGG" id="azc:AZC_2448"/>
<feature type="transmembrane region" description="Helical" evidence="7">
    <location>
        <begin position="140"/>
        <end position="161"/>
    </location>
</feature>
<feature type="domain" description="ABC transmembrane type-1" evidence="8">
    <location>
        <begin position="76"/>
        <end position="254"/>
    </location>
</feature>
<dbReference type="STRING" id="438753.AZC_2448"/>
<dbReference type="RefSeq" id="WP_012170974.1">
    <property type="nucleotide sequence ID" value="NC_009937.1"/>
</dbReference>
<reference evidence="9 10" key="6">
    <citation type="journal article" date="2011" name="Appl. Environ. Microbiol.">
        <title>Involvement of the azorhizobial chromosome partition gene (parA) in the onset of bacteroid differentiation during Sesbania rostrata stem nodule development.</title>
        <authorList>
            <person name="Liu CT."/>
            <person name="Lee KB."/>
            <person name="Wang YS."/>
            <person name="Peng MH."/>
            <person name="Lee KT."/>
            <person name="Suzuki S."/>
            <person name="Suzuki T."/>
            <person name="Oyaizu H."/>
        </authorList>
    </citation>
    <scope>NUCLEOTIDE SEQUENCE [LARGE SCALE GENOMIC DNA]</scope>
    <source>
        <strain evidence="10">ATCC 43989 / DSM 5975 / JCM 20966 / LMG 6465 / NBRC 14845 / NCIMB 13405 / ORS 571</strain>
    </source>
</reference>
<reference evidence="9 10" key="4">
    <citation type="journal article" date="2009" name="Appl. Environ. Microbiol.">
        <title>Comparative genome-wide transcriptional profiling of Azorhizobium caulinodans ORS571 grown under free-living and symbiotic conditions.</title>
        <authorList>
            <person name="Tsukada S."/>
            <person name="Aono T."/>
            <person name="Akiba N."/>
            <person name="Lee KB."/>
            <person name="Liu CT."/>
            <person name="Toyazaki H."/>
            <person name="Oyaizu H."/>
        </authorList>
    </citation>
    <scope>NUCLEOTIDE SEQUENCE [LARGE SCALE GENOMIC DNA]</scope>
    <source>
        <strain evidence="10">ATCC 43989 / DSM 5975 / JCM 20966 / LMG 6465 / NBRC 14845 / NCIMB 13405 / ORS 571</strain>
    </source>
</reference>
<proteinExistence type="inferred from homology"/>
<feature type="transmembrane region" description="Helical" evidence="7">
    <location>
        <begin position="27"/>
        <end position="50"/>
    </location>
</feature>
<dbReference type="PANTHER" id="PTHR30151:SF41">
    <property type="entry name" value="ABC TRANSPORTER PERMEASE PROTEIN"/>
    <property type="match status" value="1"/>
</dbReference>
<dbReference type="SUPFAM" id="SSF161098">
    <property type="entry name" value="MetI-like"/>
    <property type="match status" value="1"/>
</dbReference>
<reference evidence="9 10" key="5">
    <citation type="journal article" date="2010" name="Appl. Environ. Microbiol.">
        <title>phrR-like gene praR of Azorhizobium caulinodans ORS571 is essential for symbiosis with Sesbania rostrata and is involved in expression of reb genes.</title>
        <authorList>
            <person name="Akiba N."/>
            <person name="Aono T."/>
            <person name="Toyazaki H."/>
            <person name="Sato S."/>
            <person name="Oyaizu H."/>
        </authorList>
    </citation>
    <scope>NUCLEOTIDE SEQUENCE [LARGE SCALE GENOMIC DNA]</scope>
    <source>
        <strain evidence="10">ATCC 43989 / DSM 5975 / JCM 20966 / LMG 6465 / NBRC 14845 / NCIMB 13405 / ORS 571</strain>
    </source>
</reference>
<reference evidence="10" key="2">
    <citation type="submission" date="2007-04" db="EMBL/GenBank/DDBJ databases">
        <title>Complete genome sequence of the nitrogen-fixing bacterium Azorhizobium caulinodans ORS571.</title>
        <authorList>
            <person name="Lee K.B."/>
            <person name="Backer P.D."/>
            <person name="Aono T."/>
            <person name="Liu C.T."/>
            <person name="Suzuki S."/>
            <person name="Suzuki T."/>
            <person name="Kaneko T."/>
            <person name="Yamada M."/>
            <person name="Tabata S."/>
            <person name="Kupfer D.M."/>
            <person name="Najar F.Z."/>
            <person name="Wiley G.B."/>
            <person name="Roe B."/>
            <person name="Binnewies T."/>
            <person name="Ussery D."/>
            <person name="Vereecke D."/>
            <person name="Gevers D."/>
            <person name="Holsters M."/>
            <person name="Oyaizu H."/>
        </authorList>
    </citation>
    <scope>NUCLEOTIDE SEQUENCE [LARGE SCALE GENOMIC DNA]</scope>
    <source>
        <strain evidence="10">ATCC 43989 / DSM 5975 / JCM 20966 / LMG 6465 / NBRC 14845 / NCIMB 13405 / ORS 571</strain>
    </source>
</reference>
<dbReference type="Proteomes" id="UP000000270">
    <property type="component" value="Chromosome"/>
</dbReference>
<dbReference type="InterPro" id="IPR000515">
    <property type="entry name" value="MetI-like"/>
</dbReference>
<feature type="transmembrane region" description="Helical" evidence="7">
    <location>
        <begin position="84"/>
        <end position="102"/>
    </location>
</feature>
<accession>A8IA07</accession>
<keyword evidence="6 7" id="KW-0472">Membrane</keyword>
<dbReference type="PANTHER" id="PTHR30151">
    <property type="entry name" value="ALKANE SULFONATE ABC TRANSPORTER-RELATED, MEMBRANE SUBUNIT"/>
    <property type="match status" value="1"/>
</dbReference>
<feature type="transmembrane region" description="Helical" evidence="7">
    <location>
        <begin position="195"/>
        <end position="216"/>
    </location>
</feature>
<dbReference type="AlphaFoldDB" id="A8IA07"/>
<dbReference type="PROSITE" id="PS50928">
    <property type="entry name" value="ABC_TM1"/>
    <property type="match status" value="1"/>
</dbReference>
<evidence type="ECO:0000313" key="10">
    <source>
        <dbReference type="Proteomes" id="UP000000270"/>
    </source>
</evidence>
<evidence type="ECO:0000256" key="3">
    <source>
        <dbReference type="ARBA" id="ARBA00022475"/>
    </source>
</evidence>
<evidence type="ECO:0000256" key="5">
    <source>
        <dbReference type="ARBA" id="ARBA00022989"/>
    </source>
</evidence>
<sequence length="270" mass="29013">MSTSSLAQPAQPPSGASLRLLLPLLRALRGLAILVAVFAAWEALVVAFAIRPYYLPRPTVIFAALWQTPAPYVQGFLRTLSETLLGFVAGGVFGIGIGLLFFRARALRELVFPLFIVSQTIPVIAFGALVVLWFGNTLLAKAAIAFYLTFFPVTVNTLLGLESVDPRQEALLRSFGASPLQLLTRLQFPTALPQIFVALRLASSLALVGAIVGEWFGDTVGLGVLLLQGMYTENVVSIWATLLVSALLGTGFYALVAAAERAFVFWGAEQ</sequence>
<keyword evidence="5 7" id="KW-1133">Transmembrane helix</keyword>
<keyword evidence="2 7" id="KW-0813">Transport</keyword>
<evidence type="ECO:0000256" key="1">
    <source>
        <dbReference type="ARBA" id="ARBA00004651"/>
    </source>
</evidence>
<feature type="transmembrane region" description="Helical" evidence="7">
    <location>
        <begin position="236"/>
        <end position="256"/>
    </location>
</feature>
<feature type="transmembrane region" description="Helical" evidence="7">
    <location>
        <begin position="114"/>
        <end position="134"/>
    </location>
</feature>
<evidence type="ECO:0000256" key="2">
    <source>
        <dbReference type="ARBA" id="ARBA00022448"/>
    </source>
</evidence>
<dbReference type="GO" id="GO:0055085">
    <property type="term" value="P:transmembrane transport"/>
    <property type="evidence" value="ECO:0007669"/>
    <property type="project" value="InterPro"/>
</dbReference>
<keyword evidence="10" id="KW-1185">Reference proteome</keyword>
<name>A8IA07_AZOC5</name>
<dbReference type="InterPro" id="IPR035906">
    <property type="entry name" value="MetI-like_sf"/>
</dbReference>
<dbReference type="Gene3D" id="1.10.3720.10">
    <property type="entry name" value="MetI-like"/>
    <property type="match status" value="1"/>
</dbReference>
<evidence type="ECO:0000256" key="7">
    <source>
        <dbReference type="RuleBase" id="RU363032"/>
    </source>
</evidence>
<comment type="similarity">
    <text evidence="7">Belongs to the binding-protein-dependent transport system permease family.</text>
</comment>
<evidence type="ECO:0000256" key="6">
    <source>
        <dbReference type="ARBA" id="ARBA00023136"/>
    </source>
</evidence>
<evidence type="ECO:0000259" key="8">
    <source>
        <dbReference type="PROSITE" id="PS50928"/>
    </source>
</evidence>
<dbReference type="EMBL" id="AP009384">
    <property type="protein sequence ID" value="BAF88446.1"/>
    <property type="molecule type" value="Genomic_DNA"/>
</dbReference>
<dbReference type="CDD" id="cd06261">
    <property type="entry name" value="TM_PBP2"/>
    <property type="match status" value="1"/>
</dbReference>
<keyword evidence="3" id="KW-1003">Cell membrane</keyword>
<reference evidence="9 10" key="3">
    <citation type="journal article" date="2008" name="BMC Genomics">
        <title>The genome of the versatile nitrogen fixer Azorhizobium caulinodans ORS571.</title>
        <authorList>
            <person name="Lee KB."/>
            <person name="Backer P.D."/>
            <person name="Aono T."/>
            <person name="Liu CT."/>
            <person name="Suzuki S."/>
            <person name="Suzuki T."/>
            <person name="Kaneko T."/>
            <person name="Yamada M."/>
            <person name="Tabata S."/>
            <person name="Kupfer D.M."/>
            <person name="Najar F.Z."/>
            <person name="Wiley G.B."/>
            <person name="Roe B."/>
            <person name="Binnewies T.T."/>
            <person name="Ussery D.W."/>
            <person name="D'Haeze W."/>
            <person name="Herder J.D."/>
            <person name="Gevers D."/>
            <person name="Vereecke D."/>
            <person name="Holsters M."/>
            <person name="Oyaizu H."/>
        </authorList>
    </citation>
    <scope>NUCLEOTIDE SEQUENCE [LARGE SCALE GENOMIC DNA]</scope>
    <source>
        <strain evidence="10">ATCC 43989 / DSM 5975 / JCM 20966 / LMG 6465 / NBRC 14845 / NCIMB 13405 / ORS 571</strain>
    </source>
</reference>
<dbReference type="HOGENOM" id="CLU_046113_2_2_5"/>
<dbReference type="eggNOG" id="COG0600">
    <property type="taxonomic scope" value="Bacteria"/>
</dbReference>
<dbReference type="GO" id="GO:0005886">
    <property type="term" value="C:plasma membrane"/>
    <property type="evidence" value="ECO:0007669"/>
    <property type="project" value="UniProtKB-SubCell"/>
</dbReference>
<dbReference type="Pfam" id="PF00528">
    <property type="entry name" value="BPD_transp_1"/>
    <property type="match status" value="1"/>
</dbReference>
<protein>
    <submittedName>
        <fullName evidence="9">ABC transporter permease protein</fullName>
    </submittedName>
</protein>
<organism evidence="9 10">
    <name type="scientific">Azorhizobium caulinodans (strain ATCC 43989 / DSM 5975 / JCM 20966 / LMG 6465 / NBRC 14845 / NCIMB 13405 / ORS 571)</name>
    <dbReference type="NCBI Taxonomy" id="438753"/>
    <lineage>
        <taxon>Bacteria</taxon>
        <taxon>Pseudomonadati</taxon>
        <taxon>Pseudomonadota</taxon>
        <taxon>Alphaproteobacteria</taxon>
        <taxon>Hyphomicrobiales</taxon>
        <taxon>Xanthobacteraceae</taxon>
        <taxon>Azorhizobium</taxon>
    </lineage>
</organism>
<comment type="subcellular location">
    <subcellularLocation>
        <location evidence="1 7">Cell membrane</location>
        <topology evidence="1 7">Multi-pass membrane protein</topology>
    </subcellularLocation>
</comment>
<evidence type="ECO:0000256" key="4">
    <source>
        <dbReference type="ARBA" id="ARBA00022692"/>
    </source>
</evidence>
<evidence type="ECO:0000313" key="9">
    <source>
        <dbReference type="EMBL" id="BAF88446.1"/>
    </source>
</evidence>
<reference evidence="9 10" key="1">
    <citation type="journal article" date="2007" name="Appl. Environ. Microbiol.">
        <title>Rhizobial factors required for stem nodule maturation and maintenance in Sesbania rostrata-Azorhizobium caulinodans ORS571 symbiosis.</title>
        <authorList>
            <person name="Suzuki S."/>
            <person name="Aono T."/>
            <person name="Lee KB."/>
            <person name="Suzuki T."/>
            <person name="Liu CT."/>
            <person name="Miwa H."/>
            <person name="Wakao S."/>
            <person name="Iki T."/>
            <person name="Oyaizu H."/>
        </authorList>
    </citation>
    <scope>NUCLEOTIDE SEQUENCE [LARGE SCALE GENOMIC DNA]</scope>
    <source>
        <strain evidence="10">ATCC 43989 / DSM 5975 / JCM 20966 / LMG 6465 / NBRC 14845 / NCIMB 13405 / ORS 571</strain>
    </source>
</reference>